<accession>A0AAD6SK55</accession>
<comment type="caution">
    <text evidence="1">The sequence shown here is derived from an EMBL/GenBank/DDBJ whole genome shotgun (WGS) entry which is preliminary data.</text>
</comment>
<proteinExistence type="predicted"/>
<dbReference type="Proteomes" id="UP001218188">
    <property type="component" value="Unassembled WGS sequence"/>
</dbReference>
<keyword evidence="2" id="KW-1185">Reference proteome</keyword>
<sequence>MAVYPIVYVGRWRVRLLGAERNEYFTWFNSMREPTRNRRAQDIKWVVIGGDARISSYVKWGRLPKRVKPQRESRYTSPTSAQGFDSTRYWSRASLCRSCFELKALVSYKGFWPRPLGGPVKLLPKVFRPSARFWPQNPFFGRVSASKIQIRPRKIAFSPSRNDFSLAENARQKHRLSAQLGESFGVQPSKTQIADKVLKIWAPKT</sequence>
<gene>
    <name evidence="1" type="ORF">C8F04DRAFT_1189994</name>
</gene>
<organism evidence="1 2">
    <name type="scientific">Mycena alexandri</name>
    <dbReference type="NCBI Taxonomy" id="1745969"/>
    <lineage>
        <taxon>Eukaryota</taxon>
        <taxon>Fungi</taxon>
        <taxon>Dikarya</taxon>
        <taxon>Basidiomycota</taxon>
        <taxon>Agaricomycotina</taxon>
        <taxon>Agaricomycetes</taxon>
        <taxon>Agaricomycetidae</taxon>
        <taxon>Agaricales</taxon>
        <taxon>Marasmiineae</taxon>
        <taxon>Mycenaceae</taxon>
        <taxon>Mycena</taxon>
    </lineage>
</organism>
<protein>
    <submittedName>
        <fullName evidence="1">Uncharacterized protein</fullName>
    </submittedName>
</protein>
<reference evidence="1" key="1">
    <citation type="submission" date="2023-03" db="EMBL/GenBank/DDBJ databases">
        <title>Massive genome expansion in bonnet fungi (Mycena s.s.) driven by repeated elements and novel gene families across ecological guilds.</title>
        <authorList>
            <consortium name="Lawrence Berkeley National Laboratory"/>
            <person name="Harder C.B."/>
            <person name="Miyauchi S."/>
            <person name="Viragh M."/>
            <person name="Kuo A."/>
            <person name="Thoen E."/>
            <person name="Andreopoulos B."/>
            <person name="Lu D."/>
            <person name="Skrede I."/>
            <person name="Drula E."/>
            <person name="Henrissat B."/>
            <person name="Morin E."/>
            <person name="Kohler A."/>
            <person name="Barry K."/>
            <person name="LaButti K."/>
            <person name="Morin E."/>
            <person name="Salamov A."/>
            <person name="Lipzen A."/>
            <person name="Mereny Z."/>
            <person name="Hegedus B."/>
            <person name="Baldrian P."/>
            <person name="Stursova M."/>
            <person name="Weitz H."/>
            <person name="Taylor A."/>
            <person name="Grigoriev I.V."/>
            <person name="Nagy L.G."/>
            <person name="Martin F."/>
            <person name="Kauserud H."/>
        </authorList>
    </citation>
    <scope>NUCLEOTIDE SEQUENCE</scope>
    <source>
        <strain evidence="1">CBHHK200</strain>
    </source>
</reference>
<dbReference type="EMBL" id="JARJCM010000130">
    <property type="protein sequence ID" value="KAJ7027042.1"/>
    <property type="molecule type" value="Genomic_DNA"/>
</dbReference>
<dbReference type="AlphaFoldDB" id="A0AAD6SK55"/>
<name>A0AAD6SK55_9AGAR</name>
<evidence type="ECO:0000313" key="1">
    <source>
        <dbReference type="EMBL" id="KAJ7027042.1"/>
    </source>
</evidence>
<evidence type="ECO:0000313" key="2">
    <source>
        <dbReference type="Proteomes" id="UP001218188"/>
    </source>
</evidence>